<dbReference type="Proteomes" id="UP000787625">
    <property type="component" value="Unassembled WGS sequence"/>
</dbReference>
<name>A0A9D2UIN1_9BACT</name>
<evidence type="ECO:0000313" key="1">
    <source>
        <dbReference type="EMBL" id="HJD53142.1"/>
    </source>
</evidence>
<gene>
    <name evidence="1" type="ORF">IAA93_05405</name>
</gene>
<protein>
    <submittedName>
        <fullName evidence="1">PorP/SprF family type IX secretion system membrane protein</fullName>
    </submittedName>
</protein>
<sequence>MRHRLLTTLLCLLPALVAWGQFDVHFGNYWQLKGYYNPSYSGAGDRINIAGTYSMQLLGFDGAPQSMWFGADLPFKLFGKMHGAGAGFFNESIGKFKNQIFYAQYSYRQPIRRGVLSGGFRLGAVTVSFDPTDLVFVDEDMDDPAFPTSETDGMSFDLGVGLAYEHPWFWTAVSAAHLTGPTVKMGDNGEYKVKPSLNFMAGGNIKTGNPFISIQPSFMMQTDFMYYRYDITARMTYEKGTRSFYGGVGYSPGTSVSFMFGARIKDFVLGYAYEMFTSAIGAASGNHDIVLGYSFEMNFKKKTKNKHKSIRIL</sequence>
<dbReference type="InterPro" id="IPR019861">
    <property type="entry name" value="PorP/SprF_Bacteroidetes"/>
</dbReference>
<dbReference type="Pfam" id="PF11751">
    <property type="entry name" value="PorP_SprF"/>
    <property type="match status" value="1"/>
</dbReference>
<dbReference type="AlphaFoldDB" id="A0A9D2UIN1"/>
<organism evidence="1 2">
    <name type="scientific">Candidatus Avibacteroides avistercoris</name>
    <dbReference type="NCBI Taxonomy" id="2840690"/>
    <lineage>
        <taxon>Bacteria</taxon>
        <taxon>Pseudomonadati</taxon>
        <taxon>Bacteroidota</taxon>
        <taxon>Bacteroidia</taxon>
        <taxon>Bacteroidales</taxon>
        <taxon>Bacteroidaceae</taxon>
        <taxon>Bacteroidaceae incertae sedis</taxon>
        <taxon>Candidatus Avibacteroides</taxon>
    </lineage>
</organism>
<proteinExistence type="predicted"/>
<evidence type="ECO:0000313" key="2">
    <source>
        <dbReference type="Proteomes" id="UP000787625"/>
    </source>
</evidence>
<dbReference type="NCBIfam" id="TIGR03519">
    <property type="entry name" value="T9SS_PorP_fam"/>
    <property type="match status" value="1"/>
</dbReference>
<accession>A0A9D2UIN1</accession>
<reference evidence="1" key="2">
    <citation type="submission" date="2021-04" db="EMBL/GenBank/DDBJ databases">
        <authorList>
            <person name="Gilroy R."/>
        </authorList>
    </citation>
    <scope>NUCLEOTIDE SEQUENCE</scope>
    <source>
        <strain evidence="1">MalCec1-1739</strain>
    </source>
</reference>
<comment type="caution">
    <text evidence="1">The sequence shown here is derived from an EMBL/GenBank/DDBJ whole genome shotgun (WGS) entry which is preliminary data.</text>
</comment>
<dbReference type="EMBL" id="DWUP01000116">
    <property type="protein sequence ID" value="HJD53142.1"/>
    <property type="molecule type" value="Genomic_DNA"/>
</dbReference>
<reference evidence="1" key="1">
    <citation type="journal article" date="2021" name="PeerJ">
        <title>Extensive microbial diversity within the chicken gut microbiome revealed by metagenomics and culture.</title>
        <authorList>
            <person name="Gilroy R."/>
            <person name="Ravi A."/>
            <person name="Getino M."/>
            <person name="Pursley I."/>
            <person name="Horton D.L."/>
            <person name="Alikhan N.F."/>
            <person name="Baker D."/>
            <person name="Gharbi K."/>
            <person name="Hall N."/>
            <person name="Watson M."/>
            <person name="Adriaenssens E.M."/>
            <person name="Foster-Nyarko E."/>
            <person name="Jarju S."/>
            <person name="Secka A."/>
            <person name="Antonio M."/>
            <person name="Oren A."/>
            <person name="Chaudhuri R.R."/>
            <person name="La Ragione R."/>
            <person name="Hildebrand F."/>
            <person name="Pallen M.J."/>
        </authorList>
    </citation>
    <scope>NUCLEOTIDE SEQUENCE</scope>
    <source>
        <strain evidence="1">MalCec1-1739</strain>
    </source>
</reference>